<reference evidence="2 3" key="1">
    <citation type="submission" date="2018-11" db="EMBL/GenBank/DDBJ databases">
        <title>Erythrobacter spongiae sp. nov., isolated from a marine sponge.</title>
        <authorList>
            <person name="Zhuang L."/>
            <person name="Luo L."/>
        </authorList>
    </citation>
    <scope>NUCLEOTIDE SEQUENCE [LARGE SCALE GENOMIC DNA]</scope>
    <source>
        <strain evidence="2 3">HN-E23</strain>
    </source>
</reference>
<evidence type="ECO:0000313" key="2">
    <source>
        <dbReference type="EMBL" id="RPF70510.1"/>
    </source>
</evidence>
<feature type="region of interest" description="Disordered" evidence="1">
    <location>
        <begin position="231"/>
        <end position="284"/>
    </location>
</feature>
<dbReference type="EMBL" id="RPFZ01000001">
    <property type="protein sequence ID" value="RPF70510.1"/>
    <property type="molecule type" value="Genomic_DNA"/>
</dbReference>
<name>A0A3N5CT28_9SPHN</name>
<comment type="caution">
    <text evidence="2">The sequence shown here is derived from an EMBL/GenBank/DDBJ whole genome shotgun (WGS) entry which is preliminary data.</text>
</comment>
<dbReference type="Pfam" id="PF12277">
    <property type="entry name" value="DUF3618"/>
    <property type="match status" value="1"/>
</dbReference>
<dbReference type="InterPro" id="IPR022062">
    <property type="entry name" value="DUF3618"/>
</dbReference>
<feature type="region of interest" description="Disordered" evidence="1">
    <location>
        <begin position="1"/>
        <end position="25"/>
    </location>
</feature>
<feature type="compositionally biased region" description="Basic and acidic residues" evidence="1">
    <location>
        <begin position="240"/>
        <end position="276"/>
    </location>
</feature>
<dbReference type="AlphaFoldDB" id="A0A3N5CT28"/>
<keyword evidence="3" id="KW-1185">Reference proteome</keyword>
<sequence length="284" mass="31321">MTDTDTRDPDEIEREIRQTQREMSRTVDTIGEQFTPRSLLNALLDKAEENDVDARAILDGARRNPIALGLIAAGGIWLISDSDAKLSTFKSSDDDAMTGDSWIDGPEHLHHRGYVDHMARIEPRADEDDLSYRRRRDDARASYLMIERGHDEEESGFRKRLDDATEQMRQRRDHLVQQASSLGRKSREQGDRATEKVQGAYYDNPILGGLAAALVGAIAGAAIPATRTEEEQLGSLGAKALDKAEGHAEHLAEKARAKKDEVVSKAENKMAAEEKSTSASPSAG</sequence>
<protein>
    <submittedName>
        <fullName evidence="2">DUF3618 domain-containing protein</fullName>
    </submittedName>
</protein>
<dbReference type="RefSeq" id="WP_123878049.1">
    <property type="nucleotide sequence ID" value="NZ_RPFZ01000001.1"/>
</dbReference>
<evidence type="ECO:0000313" key="3">
    <source>
        <dbReference type="Proteomes" id="UP000275232"/>
    </source>
</evidence>
<feature type="region of interest" description="Disordered" evidence="1">
    <location>
        <begin position="154"/>
        <end position="192"/>
    </location>
</feature>
<organism evidence="2 3">
    <name type="scientific">Aurantiacibacter spongiae</name>
    <dbReference type="NCBI Taxonomy" id="2488860"/>
    <lineage>
        <taxon>Bacteria</taxon>
        <taxon>Pseudomonadati</taxon>
        <taxon>Pseudomonadota</taxon>
        <taxon>Alphaproteobacteria</taxon>
        <taxon>Sphingomonadales</taxon>
        <taxon>Erythrobacteraceae</taxon>
        <taxon>Aurantiacibacter</taxon>
    </lineage>
</organism>
<proteinExistence type="predicted"/>
<evidence type="ECO:0000256" key="1">
    <source>
        <dbReference type="SAM" id="MobiDB-lite"/>
    </source>
</evidence>
<gene>
    <name evidence="2" type="ORF">EG799_01900</name>
</gene>
<accession>A0A3N5CT28</accession>
<dbReference type="Proteomes" id="UP000275232">
    <property type="component" value="Unassembled WGS sequence"/>
</dbReference>
<feature type="compositionally biased region" description="Basic and acidic residues" evidence="1">
    <location>
        <begin position="154"/>
        <end position="175"/>
    </location>
</feature>
<dbReference type="OrthoDB" id="7471221at2"/>